<keyword evidence="2" id="KW-1185">Reference proteome</keyword>
<sequence length="24" mass="2645">MSAVIPVCYYGNPANLKTSWSNDN</sequence>
<gene>
    <name evidence="1" type="ORF">Gohar_003076</name>
</gene>
<evidence type="ECO:0000313" key="1">
    <source>
        <dbReference type="EMBL" id="MBA0811147.1"/>
    </source>
</evidence>
<dbReference type="Proteomes" id="UP000593560">
    <property type="component" value="Unassembled WGS sequence"/>
</dbReference>
<accession>A0A7J9HMT4</accession>
<proteinExistence type="predicted"/>
<organism evidence="1 2">
    <name type="scientific">Gossypium harknessii</name>
    <dbReference type="NCBI Taxonomy" id="34285"/>
    <lineage>
        <taxon>Eukaryota</taxon>
        <taxon>Viridiplantae</taxon>
        <taxon>Streptophyta</taxon>
        <taxon>Embryophyta</taxon>
        <taxon>Tracheophyta</taxon>
        <taxon>Spermatophyta</taxon>
        <taxon>Magnoliopsida</taxon>
        <taxon>eudicotyledons</taxon>
        <taxon>Gunneridae</taxon>
        <taxon>Pentapetalae</taxon>
        <taxon>rosids</taxon>
        <taxon>malvids</taxon>
        <taxon>Malvales</taxon>
        <taxon>Malvaceae</taxon>
        <taxon>Malvoideae</taxon>
        <taxon>Gossypium</taxon>
    </lineage>
</organism>
<dbReference type="EMBL" id="JABFAD010000010">
    <property type="protein sequence ID" value="MBA0811147.1"/>
    <property type="molecule type" value="Genomic_DNA"/>
</dbReference>
<feature type="non-terminal residue" evidence="1">
    <location>
        <position position="24"/>
    </location>
</feature>
<dbReference type="AlphaFoldDB" id="A0A7J9HMT4"/>
<protein>
    <submittedName>
        <fullName evidence="1">Uncharacterized protein</fullName>
    </submittedName>
</protein>
<comment type="caution">
    <text evidence="1">The sequence shown here is derived from an EMBL/GenBank/DDBJ whole genome shotgun (WGS) entry which is preliminary data.</text>
</comment>
<reference evidence="1 2" key="1">
    <citation type="journal article" date="2019" name="Genome Biol. Evol.">
        <title>Insights into the evolution of the New World diploid cottons (Gossypium, subgenus Houzingenia) based on genome sequencing.</title>
        <authorList>
            <person name="Grover C.E."/>
            <person name="Arick M.A. 2nd"/>
            <person name="Thrash A."/>
            <person name="Conover J.L."/>
            <person name="Sanders W.S."/>
            <person name="Peterson D.G."/>
            <person name="Frelichowski J.E."/>
            <person name="Scheffler J.A."/>
            <person name="Scheffler B.E."/>
            <person name="Wendel J.F."/>
        </authorList>
    </citation>
    <scope>NUCLEOTIDE SEQUENCE [LARGE SCALE GENOMIC DNA]</scope>
    <source>
        <strain evidence="1">0</strain>
        <tissue evidence="1">Leaf</tissue>
    </source>
</reference>
<name>A0A7J9HMT4_9ROSI</name>
<evidence type="ECO:0000313" key="2">
    <source>
        <dbReference type="Proteomes" id="UP000593560"/>
    </source>
</evidence>